<sequence>MIDFLSEPPAGFVLSLAGLLFAACLAIFLARRTRMARCGACIAGAAVLLTGAAALAMLFPLSFQGAACGMTAGALDLGAAAGECGIVAKTVFDTALWLGLAGAATAFLSFAPGLRTAQTLPVAAPPGSSDPHGTHA</sequence>
<comment type="caution">
    <text evidence="2">The sequence shown here is derived from an EMBL/GenBank/DDBJ whole genome shotgun (WGS) entry which is preliminary data.</text>
</comment>
<name>A0A6L9G6S0_9MICC</name>
<keyword evidence="1" id="KW-0812">Transmembrane</keyword>
<keyword evidence="1" id="KW-0472">Membrane</keyword>
<proteinExistence type="predicted"/>
<dbReference type="Proteomes" id="UP000477543">
    <property type="component" value="Unassembled WGS sequence"/>
</dbReference>
<accession>A0A6L9G6S0</accession>
<dbReference type="RefSeq" id="WP_161449503.1">
    <property type="nucleotide sequence ID" value="NZ_WYDN01000011.1"/>
</dbReference>
<feature type="transmembrane region" description="Helical" evidence="1">
    <location>
        <begin position="42"/>
        <end position="63"/>
    </location>
</feature>
<evidence type="ECO:0000256" key="1">
    <source>
        <dbReference type="SAM" id="Phobius"/>
    </source>
</evidence>
<evidence type="ECO:0000313" key="3">
    <source>
        <dbReference type="Proteomes" id="UP000477543"/>
    </source>
</evidence>
<organism evidence="2 3">
    <name type="scientific">Glutamicibacter soli</name>
    <dbReference type="NCBI Taxonomy" id="453836"/>
    <lineage>
        <taxon>Bacteria</taxon>
        <taxon>Bacillati</taxon>
        <taxon>Actinomycetota</taxon>
        <taxon>Actinomycetes</taxon>
        <taxon>Micrococcales</taxon>
        <taxon>Micrococcaceae</taxon>
        <taxon>Glutamicibacter</taxon>
    </lineage>
</organism>
<dbReference type="AlphaFoldDB" id="A0A6L9G6S0"/>
<keyword evidence="1" id="KW-1133">Transmembrane helix</keyword>
<reference evidence="2 3" key="1">
    <citation type="submission" date="2020-01" db="EMBL/GenBank/DDBJ databases">
        <title>Glutamicibacter soli M275.</title>
        <authorList>
            <person name="Meng X."/>
        </authorList>
    </citation>
    <scope>NUCLEOTIDE SEQUENCE [LARGE SCALE GENOMIC DNA]</scope>
    <source>
        <strain evidence="2 3">M275</strain>
    </source>
</reference>
<evidence type="ECO:0000313" key="2">
    <source>
        <dbReference type="EMBL" id="NAZ16929.1"/>
    </source>
</evidence>
<gene>
    <name evidence="2" type="ORF">GT020_12785</name>
</gene>
<feature type="transmembrane region" description="Helical" evidence="1">
    <location>
        <begin position="12"/>
        <end position="30"/>
    </location>
</feature>
<dbReference type="EMBL" id="WYDN01000011">
    <property type="protein sequence ID" value="NAZ16929.1"/>
    <property type="molecule type" value="Genomic_DNA"/>
</dbReference>
<protein>
    <submittedName>
        <fullName evidence="2">Uncharacterized protein</fullName>
    </submittedName>
</protein>